<sequence>MGNAEGDKQLEFAQLEQQLVASRLHLERQLEHLTDLQSYARFVIAGSIRLDFGTVLNPDQVTVRSQYVFKVRPHTIQQDNSRSLTEFALYGLHDKSSRARLECVSEIIFGLVFDGVVTAVTALSFVFPPAGIALSVVLFTKETLSGLDALVQGDRAKALKHFVEAIAELASLGKAAAGKRAASKMQSSFGSLIGDVYKIESFYRQATGHPGLPGLAKDAIQELLDDPQALTSKTTVICPVPCHATASHTNGAAQRLTSSL</sequence>
<evidence type="ECO:0000313" key="1">
    <source>
        <dbReference type="EMBL" id="MBS4077471.1"/>
    </source>
</evidence>
<dbReference type="RefSeq" id="WP_212544051.1">
    <property type="nucleotide sequence ID" value="NZ_JAGYHF010000002.1"/>
</dbReference>
<gene>
    <name evidence="1" type="ORF">KFS80_04105</name>
</gene>
<reference evidence="1 2" key="1">
    <citation type="submission" date="2021-04" db="EMBL/GenBank/DDBJ databases">
        <title>Pseudomonas rustica sp. nov. isolated from raw milk.</title>
        <authorList>
            <person name="Fiedler G."/>
            <person name="Gieschler S."/>
            <person name="Kabisch J."/>
            <person name="Grimmler C."/>
            <person name="Brinks E."/>
            <person name="Wagner N."/>
            <person name="Hetzer B."/>
            <person name="Franz C.M.A.P."/>
            <person name="Boehnlein C."/>
        </authorList>
    </citation>
    <scope>NUCLEOTIDE SEQUENCE [LARGE SCALE GENOMIC DNA]</scope>
    <source>
        <strain evidence="1 2">MBT-4</strain>
    </source>
</reference>
<name>A0ABS5MT49_9PSED</name>
<evidence type="ECO:0000313" key="2">
    <source>
        <dbReference type="Proteomes" id="UP000676035"/>
    </source>
</evidence>
<dbReference type="Proteomes" id="UP000676035">
    <property type="component" value="Unassembled WGS sequence"/>
</dbReference>
<keyword evidence="2" id="KW-1185">Reference proteome</keyword>
<accession>A0ABS5MT49</accession>
<dbReference type="EMBL" id="JAGYHF010000002">
    <property type="protein sequence ID" value="MBS4077471.1"/>
    <property type="molecule type" value="Genomic_DNA"/>
</dbReference>
<protein>
    <submittedName>
        <fullName evidence="1">Uncharacterized protein</fullName>
    </submittedName>
</protein>
<comment type="caution">
    <text evidence="1">The sequence shown here is derived from an EMBL/GenBank/DDBJ whole genome shotgun (WGS) entry which is preliminary data.</text>
</comment>
<proteinExistence type="predicted"/>
<organism evidence="1 2">
    <name type="scientific">Pseudomonas rustica</name>
    <dbReference type="NCBI Taxonomy" id="2827099"/>
    <lineage>
        <taxon>Bacteria</taxon>
        <taxon>Pseudomonadati</taxon>
        <taxon>Pseudomonadota</taxon>
        <taxon>Gammaproteobacteria</taxon>
        <taxon>Pseudomonadales</taxon>
        <taxon>Pseudomonadaceae</taxon>
        <taxon>Pseudomonas</taxon>
    </lineage>
</organism>